<evidence type="ECO:0000259" key="2">
    <source>
        <dbReference type="Pfam" id="PF01757"/>
    </source>
</evidence>
<keyword evidence="4" id="KW-1185">Reference proteome</keyword>
<evidence type="ECO:0000256" key="1">
    <source>
        <dbReference type="SAM" id="Phobius"/>
    </source>
</evidence>
<keyword evidence="3" id="KW-0808">Transferase</keyword>
<proteinExistence type="predicted"/>
<feature type="transmembrane region" description="Helical" evidence="1">
    <location>
        <begin position="177"/>
        <end position="198"/>
    </location>
</feature>
<feature type="transmembrane region" description="Helical" evidence="1">
    <location>
        <begin position="67"/>
        <end position="87"/>
    </location>
</feature>
<feature type="transmembrane region" description="Helical" evidence="1">
    <location>
        <begin position="152"/>
        <end position="171"/>
    </location>
</feature>
<keyword evidence="1" id="KW-1133">Transmembrane helix</keyword>
<evidence type="ECO:0000313" key="3">
    <source>
        <dbReference type="EMBL" id="NLS14231.1"/>
    </source>
</evidence>
<organism evidence="3 4">
    <name type="scientific">Vibrio agarilyticus</name>
    <dbReference type="NCBI Taxonomy" id="2726741"/>
    <lineage>
        <taxon>Bacteria</taxon>
        <taxon>Pseudomonadati</taxon>
        <taxon>Pseudomonadota</taxon>
        <taxon>Gammaproteobacteria</taxon>
        <taxon>Vibrionales</taxon>
        <taxon>Vibrionaceae</taxon>
        <taxon>Vibrio</taxon>
    </lineage>
</organism>
<reference evidence="3 4" key="1">
    <citation type="submission" date="2020-04" db="EMBL/GenBank/DDBJ databases">
        <title>Vibrio sp. SM6, a novel species isolated from seawater.</title>
        <authorList>
            <person name="Wang X."/>
        </authorList>
    </citation>
    <scope>NUCLEOTIDE SEQUENCE [LARGE SCALE GENOMIC DNA]</scope>
    <source>
        <strain evidence="3 4">SM6</strain>
    </source>
</reference>
<dbReference type="RefSeq" id="WP_168837325.1">
    <property type="nucleotide sequence ID" value="NZ_JABAIK010000017.1"/>
</dbReference>
<feature type="transmembrane region" description="Helical" evidence="1">
    <location>
        <begin position="280"/>
        <end position="302"/>
    </location>
</feature>
<sequence>MLVKVFSDIIYIARGLGIILVVIGHYMWHPNWIWSPYLFHMPLFFFIGGLTVTPFKKIYYGIRKLSIELFIYYIQWYVIIAIITYFITQTWKTSIIFNLGTGIDFFIFPWKHNNHNNSLFMVGWFIIAYFSTSVIFKIILTNIKPETSKINMLIFGVTLGITGIEVISPYYHTNKTWWVNVICQVCVGIMYFSIGYCLRDKIGKIIKFSVGLLSAFILGLLVFSGIAHELGMSWSQYPDGFLVHLATSLLGIVSVLSFAKKLNKTILKGHLIMIGQFSKSIMTLHILWLVITGLCLGFIGIVDINKISALHHEVNLPLSIIYIIMSLYGSIITAKILKMR</sequence>
<name>A0A7X8YI53_9VIBR</name>
<dbReference type="Proteomes" id="UP000535589">
    <property type="component" value="Unassembled WGS sequence"/>
</dbReference>
<dbReference type="AlphaFoldDB" id="A0A7X8YI53"/>
<keyword evidence="1" id="KW-0472">Membrane</keyword>
<keyword evidence="1" id="KW-0812">Transmembrane</keyword>
<keyword evidence="3" id="KW-0012">Acyltransferase</keyword>
<feature type="transmembrane region" description="Helical" evidence="1">
    <location>
        <begin position="240"/>
        <end position="259"/>
    </location>
</feature>
<dbReference type="Pfam" id="PF01757">
    <property type="entry name" value="Acyl_transf_3"/>
    <property type="match status" value="1"/>
</dbReference>
<evidence type="ECO:0000313" key="4">
    <source>
        <dbReference type="Proteomes" id="UP000535589"/>
    </source>
</evidence>
<dbReference type="EMBL" id="JABAIK010000017">
    <property type="protein sequence ID" value="NLS14231.1"/>
    <property type="molecule type" value="Genomic_DNA"/>
</dbReference>
<comment type="caution">
    <text evidence="3">The sequence shown here is derived from an EMBL/GenBank/DDBJ whole genome shotgun (WGS) entry which is preliminary data.</text>
</comment>
<feature type="transmembrane region" description="Helical" evidence="1">
    <location>
        <begin position="9"/>
        <end position="28"/>
    </location>
</feature>
<feature type="transmembrane region" description="Helical" evidence="1">
    <location>
        <begin position="34"/>
        <end position="55"/>
    </location>
</feature>
<gene>
    <name evidence="3" type="ORF">HGP28_15200</name>
</gene>
<dbReference type="InterPro" id="IPR002656">
    <property type="entry name" value="Acyl_transf_3_dom"/>
</dbReference>
<protein>
    <submittedName>
        <fullName evidence="3">Acyltransferase family protein</fullName>
    </submittedName>
</protein>
<dbReference type="GO" id="GO:0016747">
    <property type="term" value="F:acyltransferase activity, transferring groups other than amino-acyl groups"/>
    <property type="evidence" value="ECO:0007669"/>
    <property type="project" value="InterPro"/>
</dbReference>
<accession>A0A7X8YI53</accession>
<feature type="transmembrane region" description="Helical" evidence="1">
    <location>
        <begin position="210"/>
        <end position="228"/>
    </location>
</feature>
<feature type="transmembrane region" description="Helical" evidence="1">
    <location>
        <begin position="119"/>
        <end position="140"/>
    </location>
</feature>
<feature type="transmembrane region" description="Helical" evidence="1">
    <location>
        <begin position="314"/>
        <end position="337"/>
    </location>
</feature>
<feature type="domain" description="Acyltransferase 3" evidence="2">
    <location>
        <begin position="12"/>
        <end position="334"/>
    </location>
</feature>